<comment type="caution">
    <text evidence="2">The sequence shown here is derived from an EMBL/GenBank/DDBJ whole genome shotgun (WGS) entry which is preliminary data.</text>
</comment>
<keyword evidence="1" id="KW-0472">Membrane</keyword>
<feature type="transmembrane region" description="Helical" evidence="1">
    <location>
        <begin position="72"/>
        <end position="91"/>
    </location>
</feature>
<keyword evidence="3" id="KW-1185">Reference proteome</keyword>
<gene>
    <name evidence="2" type="ORF">NJT12_00305</name>
</gene>
<dbReference type="Proteomes" id="UP001212170">
    <property type="component" value="Unassembled WGS sequence"/>
</dbReference>
<keyword evidence="1" id="KW-0812">Transmembrane</keyword>
<sequence length="232" mass="26993">MFANINFTKNSPFSFVEYGFQAYYATIFLMVWMHPEQHPVSLINDLAILMAFEFIMVHSGVFMAVMPKKLSLFVFFPMYGLFALAFNHSVINTNILYIYLLTVLNRMRFAFSDVSLEVRAMQIGKSVTKAIFYFFLIFAVSFGNGLIPKLGLTDDFLEKSHYFDTIKAGGLFTEKPYVPICMGFIYYSLPVLYFVYRIIKKIGNRNNDLFQDSKLIFSRTTYDQNFKSDKKQ</sequence>
<evidence type="ECO:0000313" key="2">
    <source>
        <dbReference type="EMBL" id="MDA6068044.1"/>
    </source>
</evidence>
<dbReference type="RefSeq" id="WP_271333928.1">
    <property type="nucleotide sequence ID" value="NZ_JAMZNK010000001.1"/>
</dbReference>
<evidence type="ECO:0000313" key="3">
    <source>
        <dbReference type="Proteomes" id="UP001212170"/>
    </source>
</evidence>
<feature type="transmembrane region" description="Helical" evidence="1">
    <location>
        <begin position="177"/>
        <end position="196"/>
    </location>
</feature>
<keyword evidence="1" id="KW-1133">Transmembrane helix</keyword>
<name>A0ABT4W638_9FLAO</name>
<feature type="transmembrane region" description="Helical" evidence="1">
    <location>
        <begin position="130"/>
        <end position="147"/>
    </location>
</feature>
<feature type="transmembrane region" description="Helical" evidence="1">
    <location>
        <begin position="46"/>
        <end position="65"/>
    </location>
</feature>
<protein>
    <submittedName>
        <fullName evidence="2">Uncharacterized protein</fullName>
    </submittedName>
</protein>
<accession>A0ABT4W638</accession>
<reference evidence="2 3" key="1">
    <citation type="journal article" date="2023" name="Chemosphere">
        <title>Whole genome analysis of Flavobacterium aziz-sancarii sp. nov., isolated from Ardley Island (Antarctica), revealed a rich resistome and bioremediation potential.</title>
        <authorList>
            <person name="Otur C."/>
            <person name="Okay S."/>
            <person name="Kurt-Kizildogan A."/>
        </authorList>
    </citation>
    <scope>NUCLEOTIDE SEQUENCE [LARGE SCALE GENOMIC DNA]</scope>
    <source>
        <strain evidence="2 3">AC</strain>
    </source>
</reference>
<proteinExistence type="predicted"/>
<organism evidence="2 3">
    <name type="scientific">Flavobacterium azizsancarii</name>
    <dbReference type="NCBI Taxonomy" id="2961580"/>
    <lineage>
        <taxon>Bacteria</taxon>
        <taxon>Pseudomonadati</taxon>
        <taxon>Bacteroidota</taxon>
        <taxon>Flavobacteriia</taxon>
        <taxon>Flavobacteriales</taxon>
        <taxon>Flavobacteriaceae</taxon>
        <taxon>Flavobacterium</taxon>
    </lineage>
</organism>
<feature type="transmembrane region" description="Helical" evidence="1">
    <location>
        <begin position="12"/>
        <end position="34"/>
    </location>
</feature>
<evidence type="ECO:0000256" key="1">
    <source>
        <dbReference type="SAM" id="Phobius"/>
    </source>
</evidence>
<dbReference type="EMBL" id="JAMZNK010000001">
    <property type="protein sequence ID" value="MDA6068044.1"/>
    <property type="molecule type" value="Genomic_DNA"/>
</dbReference>